<evidence type="ECO:0000256" key="5">
    <source>
        <dbReference type="ARBA" id="ARBA00022842"/>
    </source>
</evidence>
<organism evidence="10 11">
    <name type="scientific">Alkalicoccobacillus porphyridii</name>
    <dbReference type="NCBI Taxonomy" id="2597270"/>
    <lineage>
        <taxon>Bacteria</taxon>
        <taxon>Bacillati</taxon>
        <taxon>Bacillota</taxon>
        <taxon>Bacilli</taxon>
        <taxon>Bacillales</taxon>
        <taxon>Bacillaceae</taxon>
        <taxon>Alkalicoccobacillus</taxon>
    </lineage>
</organism>
<dbReference type="GO" id="GO:0046872">
    <property type="term" value="F:metal ion binding"/>
    <property type="evidence" value="ECO:0007669"/>
    <property type="project" value="UniProtKB-KW"/>
</dbReference>
<feature type="binding site" evidence="8">
    <location>
        <position position="106"/>
    </location>
    <ligand>
        <name>Mg(2+)</name>
        <dbReference type="ChEBI" id="CHEBI:18420"/>
    </ligand>
</feature>
<reference evidence="10 11" key="1">
    <citation type="submission" date="2019-07" db="EMBL/GenBank/DDBJ databases">
        <authorList>
            <person name="Park Y.J."/>
            <person name="Jeong S.E."/>
            <person name="Jung H.S."/>
        </authorList>
    </citation>
    <scope>NUCLEOTIDE SEQUENCE [LARGE SCALE GENOMIC DNA]</scope>
    <source>
        <strain evidence="11">P16(2019)</strain>
    </source>
</reference>
<dbReference type="EC" id="2.7.7.77" evidence="8"/>
<dbReference type="AlphaFoldDB" id="A0A553ZV42"/>
<keyword evidence="11" id="KW-1185">Reference proteome</keyword>
<comment type="similarity">
    <text evidence="8">Belongs to the MobA family.</text>
</comment>
<dbReference type="InterPro" id="IPR029044">
    <property type="entry name" value="Nucleotide-diphossugar_trans"/>
</dbReference>
<feature type="binding site" evidence="8">
    <location>
        <position position="75"/>
    </location>
    <ligand>
        <name>GTP</name>
        <dbReference type="ChEBI" id="CHEBI:37565"/>
    </ligand>
</feature>
<comment type="catalytic activity">
    <reaction evidence="8">
        <text>Mo-molybdopterin + GTP + H(+) = Mo-molybdopterin guanine dinucleotide + diphosphate</text>
        <dbReference type="Rhea" id="RHEA:34243"/>
        <dbReference type="ChEBI" id="CHEBI:15378"/>
        <dbReference type="ChEBI" id="CHEBI:33019"/>
        <dbReference type="ChEBI" id="CHEBI:37565"/>
        <dbReference type="ChEBI" id="CHEBI:71302"/>
        <dbReference type="ChEBI" id="CHEBI:71310"/>
        <dbReference type="EC" id="2.7.7.77"/>
    </reaction>
</comment>
<dbReference type="CDD" id="cd02503">
    <property type="entry name" value="MobA"/>
    <property type="match status" value="1"/>
</dbReference>
<keyword evidence="10" id="KW-0548">Nucleotidyltransferase</keyword>
<feature type="binding site" evidence="8">
    <location>
        <begin position="14"/>
        <end position="16"/>
    </location>
    <ligand>
        <name>GTP</name>
        <dbReference type="ChEBI" id="CHEBI:37565"/>
    </ligand>
</feature>
<evidence type="ECO:0000256" key="1">
    <source>
        <dbReference type="ARBA" id="ARBA00022490"/>
    </source>
</evidence>
<comment type="domain">
    <text evidence="8">The N-terminal domain determines nucleotide recognition and specific binding, while the C-terminal domain determines the specific binding to the target protein.</text>
</comment>
<dbReference type="InterPro" id="IPR025877">
    <property type="entry name" value="MobA-like_NTP_Trfase"/>
</dbReference>
<dbReference type="InterPro" id="IPR013482">
    <property type="entry name" value="Molybde_CF_guanTrfase"/>
</dbReference>
<keyword evidence="4 8" id="KW-0547">Nucleotide-binding</keyword>
<dbReference type="GO" id="GO:0005737">
    <property type="term" value="C:cytoplasm"/>
    <property type="evidence" value="ECO:0007669"/>
    <property type="project" value="UniProtKB-SubCell"/>
</dbReference>
<comment type="subcellular location">
    <subcellularLocation>
        <location evidence="8">Cytoplasm</location>
    </subcellularLocation>
</comment>
<dbReference type="PANTHER" id="PTHR19136:SF81">
    <property type="entry name" value="MOLYBDENUM COFACTOR GUANYLYLTRANSFERASE"/>
    <property type="match status" value="1"/>
</dbReference>
<dbReference type="Proteomes" id="UP000318521">
    <property type="component" value="Unassembled WGS sequence"/>
</dbReference>
<name>A0A553ZV42_9BACI</name>
<comment type="function">
    <text evidence="8">Transfers a GMP moiety from GTP to Mo-molybdopterin (Mo-MPT) cofactor (Moco or molybdenum cofactor) to form Mo-molybdopterin guanine dinucleotide (Mo-MGD) cofactor.</text>
</comment>
<evidence type="ECO:0000256" key="4">
    <source>
        <dbReference type="ARBA" id="ARBA00022741"/>
    </source>
</evidence>
<keyword evidence="6 8" id="KW-0342">GTP-binding</keyword>
<keyword evidence="1 8" id="KW-0963">Cytoplasm</keyword>
<keyword evidence="2 8" id="KW-0808">Transferase</keyword>
<evidence type="ECO:0000313" key="11">
    <source>
        <dbReference type="Proteomes" id="UP000318521"/>
    </source>
</evidence>
<dbReference type="SUPFAM" id="SSF53448">
    <property type="entry name" value="Nucleotide-diphospho-sugar transferases"/>
    <property type="match status" value="1"/>
</dbReference>
<comment type="caution">
    <text evidence="10">The sequence shown here is derived from an EMBL/GenBank/DDBJ whole genome shotgun (WGS) entry which is preliminary data.</text>
</comment>
<evidence type="ECO:0000313" key="10">
    <source>
        <dbReference type="EMBL" id="TSB45358.1"/>
    </source>
</evidence>
<evidence type="ECO:0000256" key="8">
    <source>
        <dbReference type="HAMAP-Rule" id="MF_00316"/>
    </source>
</evidence>
<gene>
    <name evidence="8" type="primary">mobA</name>
    <name evidence="10" type="ORF">FN960_16825</name>
</gene>
<dbReference type="Pfam" id="PF12804">
    <property type="entry name" value="NTP_transf_3"/>
    <property type="match status" value="1"/>
</dbReference>
<evidence type="ECO:0000256" key="2">
    <source>
        <dbReference type="ARBA" id="ARBA00022679"/>
    </source>
</evidence>
<evidence type="ECO:0000256" key="6">
    <source>
        <dbReference type="ARBA" id="ARBA00023134"/>
    </source>
</evidence>
<dbReference type="HAMAP" id="MF_00316">
    <property type="entry name" value="MobA"/>
    <property type="match status" value="1"/>
</dbReference>
<accession>A0A553ZV42</accession>
<dbReference type="GO" id="GO:0006777">
    <property type="term" value="P:Mo-molybdopterin cofactor biosynthetic process"/>
    <property type="evidence" value="ECO:0007669"/>
    <property type="project" value="UniProtKB-KW"/>
</dbReference>
<dbReference type="OrthoDB" id="9788394at2"/>
<sequence>MHLSKEGKRVGVVLAGGGSTRFSGEKAFANNQGSFFYQHILQSLAPHVDQTVIVSRPDLKERFLQETFAAHIIEDCKEVAGKGPLAGLYSVMNQVLADSYVVAAVDMPQLDQRAVKKLTQYPFENALAVVPTVNGRIQPLFAQYQKQCLPILKKQLEAGSHRMIDFLDQIEARYVSNIELDIPADCFVNINDDSSYKDLLAGTQKKGE</sequence>
<feature type="binding site" evidence="8">
    <location>
        <position position="106"/>
    </location>
    <ligand>
        <name>GTP</name>
        <dbReference type="ChEBI" id="CHEBI:37565"/>
    </ligand>
</feature>
<evidence type="ECO:0000256" key="7">
    <source>
        <dbReference type="ARBA" id="ARBA00023150"/>
    </source>
</evidence>
<dbReference type="Gene3D" id="3.90.550.10">
    <property type="entry name" value="Spore Coat Polysaccharide Biosynthesis Protein SpsA, Chain A"/>
    <property type="match status" value="1"/>
</dbReference>
<evidence type="ECO:0000259" key="9">
    <source>
        <dbReference type="Pfam" id="PF12804"/>
    </source>
</evidence>
<comment type="caution">
    <text evidence="8">Lacks conserved residue(s) required for the propagation of feature annotation.</text>
</comment>
<comment type="cofactor">
    <cofactor evidence="8">
        <name>Mg(2+)</name>
        <dbReference type="ChEBI" id="CHEBI:18420"/>
    </cofactor>
</comment>
<evidence type="ECO:0000256" key="3">
    <source>
        <dbReference type="ARBA" id="ARBA00022723"/>
    </source>
</evidence>
<dbReference type="GO" id="GO:0061603">
    <property type="term" value="F:molybdenum cofactor guanylyltransferase activity"/>
    <property type="evidence" value="ECO:0007669"/>
    <property type="project" value="UniProtKB-EC"/>
</dbReference>
<feature type="binding site" evidence="8">
    <location>
        <position position="26"/>
    </location>
    <ligand>
        <name>GTP</name>
        <dbReference type="ChEBI" id="CHEBI:37565"/>
    </ligand>
</feature>
<dbReference type="PANTHER" id="PTHR19136">
    <property type="entry name" value="MOLYBDENUM COFACTOR GUANYLYLTRANSFERASE"/>
    <property type="match status" value="1"/>
</dbReference>
<feature type="domain" description="MobA-like NTP transferase" evidence="9">
    <location>
        <begin position="11"/>
        <end position="164"/>
    </location>
</feature>
<dbReference type="GO" id="GO:0005525">
    <property type="term" value="F:GTP binding"/>
    <property type="evidence" value="ECO:0007669"/>
    <property type="project" value="UniProtKB-UniRule"/>
</dbReference>
<dbReference type="EMBL" id="VLXZ01000012">
    <property type="protein sequence ID" value="TSB45358.1"/>
    <property type="molecule type" value="Genomic_DNA"/>
</dbReference>
<keyword evidence="5 8" id="KW-0460">Magnesium</keyword>
<keyword evidence="7 8" id="KW-0501">Molybdenum cofactor biosynthesis</keyword>
<protein>
    <recommendedName>
        <fullName evidence="8">Probable molybdenum cofactor guanylyltransferase</fullName>
        <shortName evidence="8">MoCo guanylyltransferase</shortName>
        <ecNumber evidence="8">2.7.7.77</ecNumber>
    </recommendedName>
    <alternativeName>
        <fullName evidence="8">GTP:molybdopterin guanylyltransferase</fullName>
    </alternativeName>
    <alternativeName>
        <fullName evidence="8">Mo-MPT guanylyltransferase</fullName>
    </alternativeName>
    <alternativeName>
        <fullName evidence="8">Molybdopterin guanylyltransferase</fullName>
    </alternativeName>
    <alternativeName>
        <fullName evidence="8">Molybdopterin-guanine dinucleotide synthase</fullName>
        <shortName evidence="8">MGD synthase</shortName>
    </alternativeName>
</protein>
<keyword evidence="3 8" id="KW-0479">Metal-binding</keyword>
<proteinExistence type="inferred from homology"/>